<dbReference type="EMBL" id="CP090892">
    <property type="protein sequence ID" value="ULU05015.1"/>
    <property type="molecule type" value="Genomic_DNA"/>
</dbReference>
<gene>
    <name evidence="3" type="ORF">L3Y34_017630</name>
    <name evidence="4" type="ORF">L5515_013766</name>
</gene>
<dbReference type="Pfam" id="PF14884">
    <property type="entry name" value="EFF-AFF"/>
    <property type="match status" value="1"/>
</dbReference>
<dbReference type="PANTHER" id="PTHR37415">
    <property type="entry name" value="EFF-1A"/>
    <property type="match status" value="1"/>
</dbReference>
<dbReference type="OMA" id="YRVAHRW"/>
<evidence type="ECO:0000256" key="2">
    <source>
        <dbReference type="SAM" id="SignalP"/>
    </source>
</evidence>
<dbReference type="AlphaFoldDB" id="A0AAE9DJ86"/>
<reference evidence="3 5" key="2">
    <citation type="submission" date="2022-05" db="EMBL/GenBank/DDBJ databases">
        <title>Chromosome-level reference genomes for two strains of Caenorhabditis briggsae: an improved platform for comparative genomics.</title>
        <authorList>
            <person name="Stevens L."/>
            <person name="Andersen E.C."/>
        </authorList>
    </citation>
    <scope>NUCLEOTIDE SEQUENCE [LARGE SCALE GENOMIC DNA]</scope>
    <source>
        <strain evidence="3">QX1410_ONT</strain>
        <tissue evidence="3">Whole-organism</tissue>
    </source>
</reference>
<evidence type="ECO:0000313" key="3">
    <source>
        <dbReference type="EMBL" id="ULU05015.1"/>
    </source>
</evidence>
<dbReference type="GO" id="GO:0005886">
    <property type="term" value="C:plasma membrane"/>
    <property type="evidence" value="ECO:0007669"/>
    <property type="project" value="EnsemblMetazoa"/>
</dbReference>
<dbReference type="Proteomes" id="UP000827892">
    <property type="component" value="Chromosome II"/>
</dbReference>
<dbReference type="KEGG" id="cbr:CBG_11169"/>
<evidence type="ECO:0000313" key="6">
    <source>
        <dbReference type="Proteomes" id="UP000829354"/>
    </source>
</evidence>
<feature type="chain" id="PRO_5044706910" description="Protein CBR-AFF-1" evidence="2">
    <location>
        <begin position="22"/>
        <end position="589"/>
    </location>
</feature>
<dbReference type="PANTHER" id="PTHR37415:SF1">
    <property type="entry name" value="CELL FUSION PROTEIN AFF-1"/>
    <property type="match status" value="1"/>
</dbReference>
<accession>A0AAE9DJ86</accession>
<protein>
    <recommendedName>
        <fullName evidence="7">Protein CBR-AFF-1</fullName>
    </recommendedName>
</protein>
<dbReference type="Gene3D" id="2.60.40.3980">
    <property type="entry name" value="Cell-cell fusogen EFF/AFF, domain 3"/>
    <property type="match status" value="1"/>
</dbReference>
<evidence type="ECO:0000256" key="1">
    <source>
        <dbReference type="SAM" id="Phobius"/>
    </source>
</evidence>
<evidence type="ECO:0000313" key="5">
    <source>
        <dbReference type="Proteomes" id="UP000827892"/>
    </source>
</evidence>
<feature type="transmembrane region" description="Helical" evidence="1">
    <location>
        <begin position="544"/>
        <end position="574"/>
    </location>
</feature>
<proteinExistence type="predicted"/>
<sequence>MRLWQWLLTFATFVLLITTEARLRRHRKRRFVSSHFDELYCGESAHAQSQFEEERESNSSKVSSVHSTQFNWGLDNTICIKLQNVVHVLKYERLEQRYPIESSYTFSVPLIDTNCKCHCYGFGSNDVCNVEKYADDRNCTTNSEFPTCYTKYHPAVEPLDCPVTSIPAKACCDIKLKPRDGRMFRAVKLQQPINDMIITHSIFANNSGKIMKVLGPEEYRINLIKGKEQFELTEYHRISVQLVASSPQQQLREGMYYFPEENHNDLREGKINEITENDLDKLGWYRRIGNDWQVATSGLLLRNAHKVVIKNCKGQLHMDQFSGTKNFVLRGTQYNDTFNERKVSENNFVRSVKVDESSREITIIHEHGTAAQVSLKTDTRPNLTKSQSLLANFTGSITLDHDGNRMLNVTFFGVKGTVHIRMYVNDKKLVATFACTAQFGTSVKDDGSRISLPSSINQAQWVCILPDEQPVKSEICKWIPYEEKAIRSPRQEQSWSKGHSPCSQAECNGLKSGVSDLFPWIINFDYFMAHGGDLTEWLKMGIHIVIAVGLLFLLIILFTKCLVPLACCSLSIPFKNRNKKKKKKNSSDY</sequence>
<feature type="signal peptide" evidence="2">
    <location>
        <begin position="1"/>
        <end position="21"/>
    </location>
</feature>
<dbReference type="InterPro" id="IPR043076">
    <property type="entry name" value="Fusogen_EFF/AFF_dom3"/>
</dbReference>
<organism evidence="3 5">
    <name type="scientific">Caenorhabditis briggsae</name>
    <dbReference type="NCBI Taxonomy" id="6238"/>
    <lineage>
        <taxon>Eukaryota</taxon>
        <taxon>Metazoa</taxon>
        <taxon>Ecdysozoa</taxon>
        <taxon>Nematoda</taxon>
        <taxon>Chromadorea</taxon>
        <taxon>Rhabditida</taxon>
        <taxon>Rhabditina</taxon>
        <taxon>Rhabditomorpha</taxon>
        <taxon>Rhabditoidea</taxon>
        <taxon>Rhabditidae</taxon>
        <taxon>Peloderinae</taxon>
        <taxon>Caenorhabditis</taxon>
    </lineage>
</organism>
<evidence type="ECO:0008006" key="7">
    <source>
        <dbReference type="Google" id="ProtNLM"/>
    </source>
</evidence>
<keyword evidence="2" id="KW-0732">Signal</keyword>
<keyword evidence="1" id="KW-0812">Transmembrane</keyword>
<keyword evidence="6" id="KW-1185">Reference proteome</keyword>
<dbReference type="Proteomes" id="UP000829354">
    <property type="component" value="Chromosome II"/>
</dbReference>
<reference evidence="4 6" key="1">
    <citation type="submission" date="2022-04" db="EMBL/GenBank/DDBJ databases">
        <title>Chromosome-level reference genomes for two strains of Caenorhabditis briggsae: an improved platform for comparative genomics.</title>
        <authorList>
            <person name="Stevens L."/>
            <person name="Andersen E."/>
        </authorList>
    </citation>
    <scope>NUCLEOTIDE SEQUENCE [LARGE SCALE GENOMIC DNA]</scope>
    <source>
        <strain evidence="4">VX34</strain>
        <tissue evidence="4">Whole-organism</tissue>
    </source>
</reference>
<dbReference type="GO" id="GO:0046662">
    <property type="term" value="P:regulation of egg-laying behavior"/>
    <property type="evidence" value="ECO:0007669"/>
    <property type="project" value="EnsemblMetazoa"/>
</dbReference>
<name>A0AAE9DJ86_CAEBR</name>
<dbReference type="GO" id="GO:0000768">
    <property type="term" value="P:syncytium formation by plasma membrane fusion"/>
    <property type="evidence" value="ECO:0007669"/>
    <property type="project" value="EnsemblMetazoa"/>
</dbReference>
<keyword evidence="1" id="KW-0472">Membrane</keyword>
<evidence type="ECO:0000313" key="4">
    <source>
        <dbReference type="EMBL" id="UMM16987.1"/>
    </source>
</evidence>
<dbReference type="InterPro" id="IPR029213">
    <property type="entry name" value="Fusogen_EFF/AFF"/>
</dbReference>
<keyword evidence="1" id="KW-1133">Transmembrane helix</keyword>
<dbReference type="EMBL" id="CP092621">
    <property type="protein sequence ID" value="UMM16987.1"/>
    <property type="molecule type" value="Genomic_DNA"/>
</dbReference>